<dbReference type="AlphaFoldDB" id="A0A076MUV5"/>
<dbReference type="HOGENOM" id="CLU_2550887_0_0_11"/>
<name>A0A076MUV5_AMYME</name>
<evidence type="ECO:0000313" key="3">
    <source>
        <dbReference type="Proteomes" id="UP000062973"/>
    </source>
</evidence>
<evidence type="ECO:0000313" key="2">
    <source>
        <dbReference type="EMBL" id="AIJ22741.1"/>
    </source>
</evidence>
<organism evidence="2 3">
    <name type="scientific">Amycolatopsis methanolica 239</name>
    <dbReference type="NCBI Taxonomy" id="1068978"/>
    <lineage>
        <taxon>Bacteria</taxon>
        <taxon>Bacillati</taxon>
        <taxon>Actinomycetota</taxon>
        <taxon>Actinomycetes</taxon>
        <taxon>Pseudonocardiales</taxon>
        <taxon>Pseudonocardiaceae</taxon>
        <taxon>Amycolatopsis</taxon>
        <taxon>Amycolatopsis methanolica group</taxon>
    </lineage>
</organism>
<dbReference type="STRING" id="1068978.AMETH_2649"/>
<accession>A0A076MUV5</accession>
<evidence type="ECO:0000256" key="1">
    <source>
        <dbReference type="SAM" id="MobiDB-lite"/>
    </source>
</evidence>
<dbReference type="eggNOG" id="COG1487">
    <property type="taxonomic scope" value="Bacteria"/>
</dbReference>
<gene>
    <name evidence="2" type="ORF">AMETH_2649</name>
</gene>
<dbReference type="PATRIC" id="fig|1068978.7.peg.2835"/>
<sequence length="82" mass="8940">MYLDLAELDPAELDSSGLPDFPELTAIILAELHQGVAMARNPSDRAVRSEQVGTAAESPQARSHDRRHRVGSRAAALHPRSR</sequence>
<dbReference type="EMBL" id="CP009110">
    <property type="protein sequence ID" value="AIJ22741.1"/>
    <property type="molecule type" value="Genomic_DNA"/>
</dbReference>
<feature type="region of interest" description="Disordered" evidence="1">
    <location>
        <begin position="41"/>
        <end position="82"/>
    </location>
</feature>
<reference evidence="2 3" key="1">
    <citation type="submission" date="2014-07" db="EMBL/GenBank/DDBJ databases">
        <title>Whole Genome Sequence of the Amycolatopsis methanolica 239.</title>
        <authorList>
            <person name="Tang B."/>
        </authorList>
    </citation>
    <scope>NUCLEOTIDE SEQUENCE [LARGE SCALE GENOMIC DNA]</scope>
    <source>
        <strain evidence="2 3">239</strain>
    </source>
</reference>
<proteinExistence type="predicted"/>
<dbReference type="Proteomes" id="UP000062973">
    <property type="component" value="Chromosome"/>
</dbReference>
<keyword evidence="3" id="KW-1185">Reference proteome</keyword>
<dbReference type="KEGG" id="amq:AMETH_2649"/>
<protein>
    <submittedName>
        <fullName evidence="2">PilT domain-containing protein</fullName>
    </submittedName>
</protein>